<gene>
    <name evidence="2" type="ORF">RNC47_00935</name>
</gene>
<proteinExistence type="predicted"/>
<dbReference type="SUPFAM" id="SSF51735">
    <property type="entry name" value="NAD(P)-binding Rossmann-fold domains"/>
    <property type="match status" value="1"/>
</dbReference>
<dbReference type="Gene3D" id="3.40.50.720">
    <property type="entry name" value="NAD(P)-binding Rossmann-like Domain"/>
    <property type="match status" value="1"/>
</dbReference>
<dbReference type="Proteomes" id="UP001183420">
    <property type="component" value="Unassembled WGS sequence"/>
</dbReference>
<accession>A0ABU2LH35</accession>
<organism evidence="2 3">
    <name type="scientific">Streptomyces millisiae</name>
    <dbReference type="NCBI Taxonomy" id="3075542"/>
    <lineage>
        <taxon>Bacteria</taxon>
        <taxon>Bacillati</taxon>
        <taxon>Actinomycetota</taxon>
        <taxon>Actinomycetes</taxon>
        <taxon>Kitasatosporales</taxon>
        <taxon>Streptomycetaceae</taxon>
        <taxon>Streptomyces</taxon>
    </lineage>
</organism>
<dbReference type="InterPro" id="IPR036291">
    <property type="entry name" value="NAD(P)-bd_dom_sf"/>
</dbReference>
<evidence type="ECO:0000313" key="2">
    <source>
        <dbReference type="EMBL" id="MDT0316896.1"/>
    </source>
</evidence>
<protein>
    <submittedName>
        <fullName evidence="2">CoA-binding protein</fullName>
    </submittedName>
</protein>
<evidence type="ECO:0000313" key="3">
    <source>
        <dbReference type="Proteomes" id="UP001183420"/>
    </source>
</evidence>
<dbReference type="PANTHER" id="PTHR33303">
    <property type="entry name" value="CYTOPLASMIC PROTEIN-RELATED"/>
    <property type="match status" value="1"/>
</dbReference>
<sequence length="138" mass="14948">MYGDEATVDRILTGLGDTWAIVGLSTNARRPAFGVAQVLQRFGKRIVPVHPKAETVHGERGYPTLSDIPFPVDVVDVFVNSELAGPVADEAVRIGAGAVWFQLGVVDEAAYERVRAAGLGMVMDRCPAIELRAPRYQQ</sequence>
<dbReference type="Pfam" id="PF13380">
    <property type="entry name" value="CoA_binding_2"/>
    <property type="match status" value="1"/>
</dbReference>
<dbReference type="EMBL" id="JAVREM010000001">
    <property type="protein sequence ID" value="MDT0316896.1"/>
    <property type="molecule type" value="Genomic_DNA"/>
</dbReference>
<keyword evidence="3" id="KW-1185">Reference proteome</keyword>
<dbReference type="InterPro" id="IPR003781">
    <property type="entry name" value="CoA-bd"/>
</dbReference>
<comment type="caution">
    <text evidence="2">The sequence shown here is derived from an EMBL/GenBank/DDBJ whole genome shotgun (WGS) entry which is preliminary data.</text>
</comment>
<dbReference type="PANTHER" id="PTHR33303:SF2">
    <property type="entry name" value="COA-BINDING DOMAIN-CONTAINING PROTEIN"/>
    <property type="match status" value="1"/>
</dbReference>
<dbReference type="RefSeq" id="WP_311594627.1">
    <property type="nucleotide sequence ID" value="NZ_JAVREM010000001.1"/>
</dbReference>
<name>A0ABU2LH35_9ACTN</name>
<reference evidence="3" key="1">
    <citation type="submission" date="2023-07" db="EMBL/GenBank/DDBJ databases">
        <title>30 novel species of actinomycetes from the DSMZ collection.</title>
        <authorList>
            <person name="Nouioui I."/>
        </authorList>
    </citation>
    <scope>NUCLEOTIDE SEQUENCE [LARGE SCALE GENOMIC DNA]</scope>
    <source>
        <strain evidence="3">DSM 44918</strain>
    </source>
</reference>
<dbReference type="SMART" id="SM00881">
    <property type="entry name" value="CoA_binding"/>
    <property type="match status" value="1"/>
</dbReference>
<feature type="domain" description="CoA-binding" evidence="1">
    <location>
        <begin position="12"/>
        <end position="105"/>
    </location>
</feature>
<evidence type="ECO:0000259" key="1">
    <source>
        <dbReference type="SMART" id="SM00881"/>
    </source>
</evidence>